<dbReference type="SUPFAM" id="SSF46785">
    <property type="entry name" value="Winged helix' DNA-binding domain"/>
    <property type="match status" value="1"/>
</dbReference>
<feature type="domain" description="HTH arsR-type" evidence="1">
    <location>
        <begin position="44"/>
        <end position="72"/>
    </location>
</feature>
<dbReference type="Pfam" id="PF01022">
    <property type="entry name" value="HTH_5"/>
    <property type="match status" value="1"/>
</dbReference>
<dbReference type="GO" id="GO:0003700">
    <property type="term" value="F:DNA-binding transcription factor activity"/>
    <property type="evidence" value="ECO:0007669"/>
    <property type="project" value="InterPro"/>
</dbReference>
<dbReference type="InterPro" id="IPR036388">
    <property type="entry name" value="WH-like_DNA-bd_sf"/>
</dbReference>
<dbReference type="Gene3D" id="1.10.10.10">
    <property type="entry name" value="Winged helix-like DNA-binding domain superfamily/Winged helix DNA-binding domain"/>
    <property type="match status" value="1"/>
</dbReference>
<dbReference type="EMBL" id="BJYT01000016">
    <property type="protein sequence ID" value="GEO11099.1"/>
    <property type="molecule type" value="Genomic_DNA"/>
</dbReference>
<organism evidence="2 3">
    <name type="scientific">Segetibacter aerophilus</name>
    <dbReference type="NCBI Taxonomy" id="670293"/>
    <lineage>
        <taxon>Bacteria</taxon>
        <taxon>Pseudomonadati</taxon>
        <taxon>Bacteroidota</taxon>
        <taxon>Chitinophagia</taxon>
        <taxon>Chitinophagales</taxon>
        <taxon>Chitinophagaceae</taxon>
        <taxon>Segetibacter</taxon>
    </lineage>
</organism>
<dbReference type="InterPro" id="IPR001845">
    <property type="entry name" value="HTH_ArsR_DNA-bd_dom"/>
</dbReference>
<name>A0A512BGK2_9BACT</name>
<accession>A0A512BGK2</accession>
<dbReference type="CDD" id="cd00090">
    <property type="entry name" value="HTH_ARSR"/>
    <property type="match status" value="1"/>
</dbReference>
<comment type="caution">
    <text evidence="2">The sequence shown here is derived from an EMBL/GenBank/DDBJ whole genome shotgun (WGS) entry which is preliminary data.</text>
</comment>
<dbReference type="InterPro" id="IPR011991">
    <property type="entry name" value="ArsR-like_HTH"/>
</dbReference>
<evidence type="ECO:0000259" key="1">
    <source>
        <dbReference type="Pfam" id="PF01022"/>
    </source>
</evidence>
<protein>
    <recommendedName>
        <fullName evidence="1">HTH arsR-type domain-containing protein</fullName>
    </recommendedName>
</protein>
<proteinExistence type="predicted"/>
<evidence type="ECO:0000313" key="3">
    <source>
        <dbReference type="Proteomes" id="UP000321513"/>
    </source>
</evidence>
<evidence type="ECO:0000313" key="2">
    <source>
        <dbReference type="EMBL" id="GEO11099.1"/>
    </source>
</evidence>
<sequence length="102" mass="11282">MRKKNEQVAPPTANELQAAATQLSNPTSLTLLSYLYKSGFGLQSSIIKATAFSQSTVSKQLKALLTAGLVSKEKFRTCNIYSLNRPQFVRFGLAIDVWLKEN</sequence>
<dbReference type="AlphaFoldDB" id="A0A512BGK2"/>
<reference evidence="2 3" key="1">
    <citation type="submission" date="2019-07" db="EMBL/GenBank/DDBJ databases">
        <title>Whole genome shotgun sequence of Segetibacter aerophilus NBRC 106135.</title>
        <authorList>
            <person name="Hosoyama A."/>
            <person name="Uohara A."/>
            <person name="Ohji S."/>
            <person name="Ichikawa N."/>
        </authorList>
    </citation>
    <scope>NUCLEOTIDE SEQUENCE [LARGE SCALE GENOMIC DNA]</scope>
    <source>
        <strain evidence="2 3">NBRC 106135</strain>
    </source>
</reference>
<keyword evidence="3" id="KW-1185">Reference proteome</keyword>
<dbReference type="Proteomes" id="UP000321513">
    <property type="component" value="Unassembled WGS sequence"/>
</dbReference>
<gene>
    <name evidence="2" type="ORF">SAE01_35950</name>
</gene>
<dbReference type="RefSeq" id="WP_147205210.1">
    <property type="nucleotide sequence ID" value="NZ_BJYT01000016.1"/>
</dbReference>
<dbReference type="InterPro" id="IPR036390">
    <property type="entry name" value="WH_DNA-bd_sf"/>
</dbReference>